<evidence type="ECO:0000313" key="2">
    <source>
        <dbReference type="Proteomes" id="UP000307440"/>
    </source>
</evidence>
<reference evidence="1 2" key="1">
    <citation type="journal article" date="2019" name="Nat. Ecol. Evol.">
        <title>Megaphylogeny resolves global patterns of mushroom evolution.</title>
        <authorList>
            <person name="Varga T."/>
            <person name="Krizsan K."/>
            <person name="Foldi C."/>
            <person name="Dima B."/>
            <person name="Sanchez-Garcia M."/>
            <person name="Sanchez-Ramirez S."/>
            <person name="Szollosi G.J."/>
            <person name="Szarkandi J.G."/>
            <person name="Papp V."/>
            <person name="Albert L."/>
            <person name="Andreopoulos W."/>
            <person name="Angelini C."/>
            <person name="Antonin V."/>
            <person name="Barry K.W."/>
            <person name="Bougher N.L."/>
            <person name="Buchanan P."/>
            <person name="Buyck B."/>
            <person name="Bense V."/>
            <person name="Catcheside P."/>
            <person name="Chovatia M."/>
            <person name="Cooper J."/>
            <person name="Damon W."/>
            <person name="Desjardin D."/>
            <person name="Finy P."/>
            <person name="Geml J."/>
            <person name="Haridas S."/>
            <person name="Hughes K."/>
            <person name="Justo A."/>
            <person name="Karasinski D."/>
            <person name="Kautmanova I."/>
            <person name="Kiss B."/>
            <person name="Kocsube S."/>
            <person name="Kotiranta H."/>
            <person name="LaButti K.M."/>
            <person name="Lechner B.E."/>
            <person name="Liimatainen K."/>
            <person name="Lipzen A."/>
            <person name="Lukacs Z."/>
            <person name="Mihaltcheva S."/>
            <person name="Morgado L.N."/>
            <person name="Niskanen T."/>
            <person name="Noordeloos M.E."/>
            <person name="Ohm R.A."/>
            <person name="Ortiz-Santana B."/>
            <person name="Ovrebo C."/>
            <person name="Racz N."/>
            <person name="Riley R."/>
            <person name="Savchenko A."/>
            <person name="Shiryaev A."/>
            <person name="Soop K."/>
            <person name="Spirin V."/>
            <person name="Szebenyi C."/>
            <person name="Tomsovsky M."/>
            <person name="Tulloss R.E."/>
            <person name="Uehling J."/>
            <person name="Grigoriev I.V."/>
            <person name="Vagvolgyi C."/>
            <person name="Papp T."/>
            <person name="Martin F.M."/>
            <person name="Miettinen O."/>
            <person name="Hibbett D.S."/>
            <person name="Nagy L.G."/>
        </authorList>
    </citation>
    <scope>NUCLEOTIDE SEQUENCE [LARGE SCALE GENOMIC DNA]</scope>
    <source>
        <strain evidence="1 2">CBS 121175</strain>
    </source>
</reference>
<dbReference type="EMBL" id="ML210216">
    <property type="protein sequence ID" value="TFK23565.1"/>
    <property type="molecule type" value="Genomic_DNA"/>
</dbReference>
<proteinExistence type="predicted"/>
<dbReference type="Gene3D" id="1.20.1280.50">
    <property type="match status" value="1"/>
</dbReference>
<dbReference type="AlphaFoldDB" id="A0A5C3KTP6"/>
<evidence type="ECO:0000313" key="1">
    <source>
        <dbReference type="EMBL" id="TFK23565.1"/>
    </source>
</evidence>
<sequence>MLSTQVSRLGQSPGDIPVFAHPAPICTLQDDILFSILKVLEPSSQYTVTGTIDVAASIQLPQVCRRFRNLVYNSPVFWRNIDLTTIHLRHCSTVRKLAEKGCQCELLERLVRDLVDKCLEPSRDMPVFVSLASDSDSGNVIYEQLTETKLWEACKRWKTLDITVTAGQCGHQEWQLTDLLKSLDELPALRSFSWRIALGGMSHPLVNAWIEVVDPMAKSGMRRLFLCLDTTQPLTGYPRFLNSGGLKRLTHLILDGCAFGRGNFDDIVNILNAGSQLQWIRFSHVPHSVNWEVNSRSIHTRLQHLVIVIPLDDPGVGRFFKRIKAPALISARLVFGVRMGLADFLALSGKAEEMMNEMNVCVLAALQNIGASL</sequence>
<keyword evidence="2" id="KW-1185">Reference proteome</keyword>
<accession>A0A5C3KTP6</accession>
<gene>
    <name evidence="1" type="ORF">FA15DRAFT_670387</name>
</gene>
<name>A0A5C3KTP6_COPMA</name>
<organism evidence="1 2">
    <name type="scientific">Coprinopsis marcescibilis</name>
    <name type="common">Agaric fungus</name>
    <name type="synonym">Psathyrella marcescibilis</name>
    <dbReference type="NCBI Taxonomy" id="230819"/>
    <lineage>
        <taxon>Eukaryota</taxon>
        <taxon>Fungi</taxon>
        <taxon>Dikarya</taxon>
        <taxon>Basidiomycota</taxon>
        <taxon>Agaricomycotina</taxon>
        <taxon>Agaricomycetes</taxon>
        <taxon>Agaricomycetidae</taxon>
        <taxon>Agaricales</taxon>
        <taxon>Agaricineae</taxon>
        <taxon>Psathyrellaceae</taxon>
        <taxon>Coprinopsis</taxon>
    </lineage>
</organism>
<dbReference type="Proteomes" id="UP000307440">
    <property type="component" value="Unassembled WGS sequence"/>
</dbReference>
<protein>
    <submittedName>
        <fullName evidence="1">Uncharacterized protein</fullName>
    </submittedName>
</protein>